<comment type="caution">
    <text evidence="3">The sequence shown here is derived from an EMBL/GenBank/DDBJ whole genome shotgun (WGS) entry which is preliminary data.</text>
</comment>
<gene>
    <name evidence="3" type="ORF">WJX73_010771</name>
</gene>
<keyword evidence="1" id="KW-0647">Proteasome</keyword>
<dbReference type="PANTHER" id="PTHR10539">
    <property type="entry name" value="26S PROTEASOME NON-ATPASE REGULATORY SUBUNIT 13"/>
    <property type="match status" value="1"/>
</dbReference>
<name>A0AAW1PWQ0_9CHLO</name>
<dbReference type="PANTHER" id="PTHR10539:SF0">
    <property type="entry name" value="26S PROTEASOME NON-ATPASE REGULATORY SUBUNIT 13"/>
    <property type="match status" value="1"/>
</dbReference>
<evidence type="ECO:0000256" key="1">
    <source>
        <dbReference type="ARBA" id="ARBA00022942"/>
    </source>
</evidence>
<dbReference type="GO" id="GO:0006511">
    <property type="term" value="P:ubiquitin-dependent protein catabolic process"/>
    <property type="evidence" value="ECO:0007669"/>
    <property type="project" value="TreeGrafter"/>
</dbReference>
<reference evidence="3 4" key="1">
    <citation type="journal article" date="2024" name="Nat. Commun.">
        <title>Phylogenomics reveals the evolutionary origins of lichenization in chlorophyte algae.</title>
        <authorList>
            <person name="Puginier C."/>
            <person name="Libourel C."/>
            <person name="Otte J."/>
            <person name="Skaloud P."/>
            <person name="Haon M."/>
            <person name="Grisel S."/>
            <person name="Petersen M."/>
            <person name="Berrin J.G."/>
            <person name="Delaux P.M."/>
            <person name="Dal Grande F."/>
            <person name="Keller J."/>
        </authorList>
    </citation>
    <scope>NUCLEOTIDE SEQUENCE [LARGE SCALE GENOMIC DNA]</scope>
    <source>
        <strain evidence="3 4">SAG 2036</strain>
    </source>
</reference>
<dbReference type="AlphaFoldDB" id="A0AAW1PWQ0"/>
<dbReference type="InterPro" id="IPR054179">
    <property type="entry name" value="PSD13_N"/>
</dbReference>
<dbReference type="InterPro" id="IPR035298">
    <property type="entry name" value="PSMD13"/>
</dbReference>
<dbReference type="Proteomes" id="UP001465755">
    <property type="component" value="Unassembled WGS sequence"/>
</dbReference>
<dbReference type="InterPro" id="IPR000717">
    <property type="entry name" value="PCI_dom"/>
</dbReference>
<dbReference type="Pfam" id="PF01399">
    <property type="entry name" value="PCI"/>
    <property type="match status" value="1"/>
</dbReference>
<keyword evidence="4" id="KW-1185">Reference proteome</keyword>
<dbReference type="Pfam" id="PF22037">
    <property type="entry name" value="PSD13_N"/>
    <property type="match status" value="1"/>
</dbReference>
<accession>A0AAW1PWQ0</accession>
<dbReference type="SMART" id="SM00088">
    <property type="entry name" value="PINT"/>
    <property type="match status" value="1"/>
</dbReference>
<dbReference type="PROSITE" id="PS50250">
    <property type="entry name" value="PCI"/>
    <property type="match status" value="1"/>
</dbReference>
<proteinExistence type="predicted"/>
<dbReference type="EMBL" id="JALJOQ010000006">
    <property type="protein sequence ID" value="KAK9812588.1"/>
    <property type="molecule type" value="Genomic_DNA"/>
</dbReference>
<dbReference type="GO" id="GO:0005829">
    <property type="term" value="C:cytosol"/>
    <property type="evidence" value="ECO:0007669"/>
    <property type="project" value="TreeGrafter"/>
</dbReference>
<sequence>MSKAALEQLEQYQVEIPQAAERFQNCANLYDRKLWHQLTEELEAIISEVPEVNNGDFLIRLYEGFVAGFGHRLNLLKLAKMAVQAAGQFGAPAQAVSFLERVQHQIRDAKLAREEGQPLLYLQSHIAQYKLAGGEVAECKTMNEDNHTALASLHDVDPSVSAAVHFTSSQYFKYVKDFAEFYKASLQYLAFVSSEELPKEQKLPLAVDISLAALLGDSIYNFGELLLHPIVKVLEDSPHAWLLAMLQAFHAGDMGAYDHVCTAHATTLNSMPALVQNERKLREKITILCLMELIFSLPAEQRTIPLSAIGQRTRLGLDGVEFLLMKTLSMHLIEGVIDQVDGNVQVSWVQPRVLTLPQIKGLGARLNDWMSKVNSAHLTLEDDAVLEIE</sequence>
<protein>
    <recommendedName>
        <fullName evidence="2">PCI domain-containing protein</fullName>
    </recommendedName>
</protein>
<evidence type="ECO:0000313" key="4">
    <source>
        <dbReference type="Proteomes" id="UP001465755"/>
    </source>
</evidence>
<organism evidence="3 4">
    <name type="scientific">Symbiochloris irregularis</name>
    <dbReference type="NCBI Taxonomy" id="706552"/>
    <lineage>
        <taxon>Eukaryota</taxon>
        <taxon>Viridiplantae</taxon>
        <taxon>Chlorophyta</taxon>
        <taxon>core chlorophytes</taxon>
        <taxon>Trebouxiophyceae</taxon>
        <taxon>Trebouxiales</taxon>
        <taxon>Trebouxiaceae</taxon>
        <taxon>Symbiochloris</taxon>
    </lineage>
</organism>
<dbReference type="GO" id="GO:0005634">
    <property type="term" value="C:nucleus"/>
    <property type="evidence" value="ECO:0007669"/>
    <property type="project" value="TreeGrafter"/>
</dbReference>
<evidence type="ECO:0000313" key="3">
    <source>
        <dbReference type="EMBL" id="KAK9812588.1"/>
    </source>
</evidence>
<evidence type="ECO:0000259" key="2">
    <source>
        <dbReference type="PROSITE" id="PS50250"/>
    </source>
</evidence>
<feature type="domain" description="PCI" evidence="2">
    <location>
        <begin position="177"/>
        <end position="351"/>
    </location>
</feature>
<dbReference type="GO" id="GO:0008541">
    <property type="term" value="C:proteasome regulatory particle, lid subcomplex"/>
    <property type="evidence" value="ECO:0007669"/>
    <property type="project" value="TreeGrafter"/>
</dbReference>
<dbReference type="GO" id="GO:0005198">
    <property type="term" value="F:structural molecule activity"/>
    <property type="evidence" value="ECO:0007669"/>
    <property type="project" value="TreeGrafter"/>
</dbReference>